<feature type="domain" description="Nudix hydrolase" evidence="1">
    <location>
        <begin position="46"/>
        <end position="185"/>
    </location>
</feature>
<dbReference type="PROSITE" id="PS51462">
    <property type="entry name" value="NUDIX"/>
    <property type="match status" value="1"/>
</dbReference>
<keyword evidence="3" id="KW-1185">Reference proteome</keyword>
<dbReference type="AlphaFoldDB" id="A0A0D2ET29"/>
<dbReference type="HOGENOM" id="CLU_067850_0_0_1"/>
<organism evidence="2 3">
    <name type="scientific">Exophiala xenobiotica</name>
    <dbReference type="NCBI Taxonomy" id="348802"/>
    <lineage>
        <taxon>Eukaryota</taxon>
        <taxon>Fungi</taxon>
        <taxon>Dikarya</taxon>
        <taxon>Ascomycota</taxon>
        <taxon>Pezizomycotina</taxon>
        <taxon>Eurotiomycetes</taxon>
        <taxon>Chaetothyriomycetidae</taxon>
        <taxon>Chaetothyriales</taxon>
        <taxon>Herpotrichiellaceae</taxon>
        <taxon>Exophiala</taxon>
    </lineage>
</organism>
<dbReference type="PANTHER" id="PTHR43736:SF1">
    <property type="entry name" value="DIHYDRONEOPTERIN TRIPHOSPHATE DIPHOSPHATASE"/>
    <property type="match status" value="1"/>
</dbReference>
<sequence length="204" mass="22518">MPDSVPKEPTFRFTSHPTTSSFAVNLHTYVSNDPGRKTKSGATVKFNYVAVGALIFDSSEPERILLVQRAPDDSAPNRWEVPGGATDPEDPTILHSVARELWEEAGLTAETIGPEVGEGQVFLTRSGKLVCKFHFLVEAKRGTNGALNVMLDPREHQNYVWATEEEVKARRVGNMELQFTGLQQENAILHGFQARKASKEAKGN</sequence>
<dbReference type="STRING" id="348802.A0A0D2ET29"/>
<dbReference type="OrthoDB" id="276276at2759"/>
<dbReference type="Proteomes" id="UP000054342">
    <property type="component" value="Unassembled WGS sequence"/>
</dbReference>
<dbReference type="GeneID" id="25324364"/>
<dbReference type="RefSeq" id="XP_013318484.1">
    <property type="nucleotide sequence ID" value="XM_013463030.1"/>
</dbReference>
<name>A0A0D2ET29_9EURO</name>
<evidence type="ECO:0000259" key="1">
    <source>
        <dbReference type="PROSITE" id="PS51462"/>
    </source>
</evidence>
<protein>
    <recommendedName>
        <fullName evidence="1">Nudix hydrolase domain-containing protein</fullName>
    </recommendedName>
</protein>
<evidence type="ECO:0000313" key="3">
    <source>
        <dbReference type="Proteomes" id="UP000054342"/>
    </source>
</evidence>
<dbReference type="CDD" id="cd02883">
    <property type="entry name" value="NUDIX_Hydrolase"/>
    <property type="match status" value="1"/>
</dbReference>
<evidence type="ECO:0000313" key="2">
    <source>
        <dbReference type="EMBL" id="KIW57900.1"/>
    </source>
</evidence>
<proteinExistence type="predicted"/>
<dbReference type="InterPro" id="IPR015797">
    <property type="entry name" value="NUDIX_hydrolase-like_dom_sf"/>
</dbReference>
<accession>A0A0D2ET29</accession>
<reference evidence="2 3" key="1">
    <citation type="submission" date="2015-01" db="EMBL/GenBank/DDBJ databases">
        <title>The Genome Sequence of Exophiala xenobiotica CBS118157.</title>
        <authorList>
            <consortium name="The Broad Institute Genomics Platform"/>
            <person name="Cuomo C."/>
            <person name="de Hoog S."/>
            <person name="Gorbushina A."/>
            <person name="Stielow B."/>
            <person name="Teixiera M."/>
            <person name="Abouelleil A."/>
            <person name="Chapman S.B."/>
            <person name="Priest M."/>
            <person name="Young S.K."/>
            <person name="Wortman J."/>
            <person name="Nusbaum C."/>
            <person name="Birren B."/>
        </authorList>
    </citation>
    <scope>NUCLEOTIDE SEQUENCE [LARGE SCALE GENOMIC DNA]</scope>
    <source>
        <strain evidence="2 3">CBS 118157</strain>
    </source>
</reference>
<dbReference type="SUPFAM" id="SSF55811">
    <property type="entry name" value="Nudix"/>
    <property type="match status" value="1"/>
</dbReference>
<dbReference type="PANTHER" id="PTHR43736">
    <property type="entry name" value="ADP-RIBOSE PYROPHOSPHATASE"/>
    <property type="match status" value="1"/>
</dbReference>
<dbReference type="EMBL" id="KN847318">
    <property type="protein sequence ID" value="KIW57900.1"/>
    <property type="molecule type" value="Genomic_DNA"/>
</dbReference>
<dbReference type="InterPro" id="IPR000086">
    <property type="entry name" value="NUDIX_hydrolase_dom"/>
</dbReference>
<gene>
    <name evidence="2" type="ORF">PV05_02456</name>
</gene>
<dbReference type="Pfam" id="PF00293">
    <property type="entry name" value="NUDIX"/>
    <property type="match status" value="1"/>
</dbReference>
<dbReference type="Gene3D" id="3.90.79.10">
    <property type="entry name" value="Nucleoside Triphosphate Pyrophosphohydrolase"/>
    <property type="match status" value="1"/>
</dbReference>